<dbReference type="PANTHER" id="PTHR30003:SF0">
    <property type="entry name" value="GLYCOLATE PERMEASE GLCA-RELATED"/>
    <property type="match status" value="1"/>
</dbReference>
<feature type="transmembrane region" description="Helical" evidence="8">
    <location>
        <begin position="446"/>
        <end position="469"/>
    </location>
</feature>
<comment type="similarity">
    <text evidence="2 8">Belongs to the lactate permease family.</text>
</comment>
<dbReference type="AlphaFoldDB" id="A0A4Q0T992"/>
<dbReference type="GO" id="GO:0015295">
    <property type="term" value="F:solute:proton symporter activity"/>
    <property type="evidence" value="ECO:0007669"/>
    <property type="project" value="TreeGrafter"/>
</dbReference>
<evidence type="ECO:0000256" key="8">
    <source>
        <dbReference type="RuleBase" id="RU365092"/>
    </source>
</evidence>
<feature type="transmembrane region" description="Helical" evidence="8">
    <location>
        <begin position="381"/>
        <end position="402"/>
    </location>
</feature>
<feature type="transmembrane region" description="Helical" evidence="8">
    <location>
        <begin position="252"/>
        <end position="269"/>
    </location>
</feature>
<protein>
    <recommendedName>
        <fullName evidence="8">L-lactate permease</fullName>
    </recommendedName>
</protein>
<dbReference type="Pfam" id="PF02652">
    <property type="entry name" value="Lactate_perm"/>
    <property type="match status" value="1"/>
</dbReference>
<gene>
    <name evidence="9" type="ORF">GRAN_1626</name>
</gene>
<keyword evidence="6 8" id="KW-1133">Transmembrane helix</keyword>
<dbReference type="Proteomes" id="UP000289437">
    <property type="component" value="Unassembled WGS sequence"/>
</dbReference>
<feature type="transmembrane region" description="Helical" evidence="8">
    <location>
        <begin position="195"/>
        <end position="217"/>
    </location>
</feature>
<dbReference type="InterPro" id="IPR003804">
    <property type="entry name" value="Lactate_perm"/>
</dbReference>
<feature type="transmembrane region" description="Helical" evidence="8">
    <location>
        <begin position="414"/>
        <end position="434"/>
    </location>
</feature>
<feature type="transmembrane region" description="Helical" evidence="8">
    <location>
        <begin position="72"/>
        <end position="95"/>
    </location>
</feature>
<keyword evidence="10" id="KW-1185">Reference proteome</keyword>
<reference evidence="9 10" key="1">
    <citation type="submission" date="2018-11" db="EMBL/GenBank/DDBJ databases">
        <authorList>
            <person name="Mardanov A.V."/>
            <person name="Ravin N.V."/>
            <person name="Dedysh S.N."/>
        </authorList>
    </citation>
    <scope>NUCLEOTIDE SEQUENCE [LARGE SCALE GENOMIC DNA]</scope>
    <source>
        <strain evidence="9 10">AF10</strain>
    </source>
</reference>
<evidence type="ECO:0000256" key="6">
    <source>
        <dbReference type="ARBA" id="ARBA00022989"/>
    </source>
</evidence>
<evidence type="ECO:0000313" key="10">
    <source>
        <dbReference type="Proteomes" id="UP000289437"/>
    </source>
</evidence>
<organism evidence="9 10">
    <name type="scientific">Granulicella sibirica</name>
    <dbReference type="NCBI Taxonomy" id="2479048"/>
    <lineage>
        <taxon>Bacteria</taxon>
        <taxon>Pseudomonadati</taxon>
        <taxon>Acidobacteriota</taxon>
        <taxon>Terriglobia</taxon>
        <taxon>Terriglobales</taxon>
        <taxon>Acidobacteriaceae</taxon>
        <taxon>Granulicella</taxon>
    </lineage>
</organism>
<evidence type="ECO:0000256" key="1">
    <source>
        <dbReference type="ARBA" id="ARBA00004651"/>
    </source>
</evidence>
<feature type="transmembrane region" description="Helical" evidence="8">
    <location>
        <begin position="116"/>
        <end position="135"/>
    </location>
</feature>
<dbReference type="NCBIfam" id="TIGR00795">
    <property type="entry name" value="lctP"/>
    <property type="match status" value="1"/>
</dbReference>
<feature type="transmembrane region" description="Helical" evidence="8">
    <location>
        <begin position="224"/>
        <end position="246"/>
    </location>
</feature>
<keyword evidence="3 8" id="KW-0813">Transport</keyword>
<feature type="transmembrane region" description="Helical" evidence="8">
    <location>
        <begin position="543"/>
        <end position="562"/>
    </location>
</feature>
<sequence length="563" mass="58769">MTWSQTYLLFGHGLAFSVLLAATPIFTLLLLLGVLRRPAWIAGLSGLAVTLCLAVLAYHMPVVTAVSAAANGAAFGLFPISWIVFSALCLFRVTVETGQFEIIKDSLGRLTPDPRLQALLIAFAFEGFLEGAAGFGAPVAIASSMLIGLGFSPYSAAALCLLANTAPVAFGSIGIPIVTLAGTTGLSLAKLSAAVGALVTPIALILPIYLVVAVGGVGALSGIWLPLIVAGGVFGGMQFVVSTYLGPQLTDILAAIAAMASLVLLLRFWRAQKPGEASGGVSTATLKNFARMGAEAGDHDGELSLEEKTVPENSVGKVFKAWAPYAFLVACVLLWGYAPFQRKLNAVTFLIKWPFLHDVVQRMPPIVASPSPYHALYTVNWLSAAGTSCMVAALLAAAFLRLSPIRFARILLAVTRQLMLPTVTVTSVIAIAFLMNYCGATVTLGLGFAATGALFPFFSALLGWVGVFLTGSDTSANALFGNLQVVSAERLHFDPILMAAANSAGGVMGKMISLQTIAVAAAATGLTALEQVRLFRFTLKHSIILAVATGLIALLYAHILHFG</sequence>
<feature type="transmembrane region" description="Helical" evidence="8">
    <location>
        <begin position="39"/>
        <end position="60"/>
    </location>
</feature>
<comment type="function">
    <text evidence="8">Uptake of L-lactate across the membrane. Can also transport D-lactate and glycolate.</text>
</comment>
<reference evidence="10" key="2">
    <citation type="submission" date="2019-02" db="EMBL/GenBank/DDBJ databases">
        <title>Granulicella sibirica sp. nov., a psychrotolerant acidobacterium isolated from an organic soil layer in forested tundra, West Siberia.</title>
        <authorList>
            <person name="Oshkin I.Y."/>
            <person name="Kulichevskaya I.S."/>
            <person name="Rijpstra W.I.C."/>
            <person name="Sinninghe Damste J.S."/>
            <person name="Rakitin A.L."/>
            <person name="Ravin N.V."/>
            <person name="Dedysh S.N."/>
        </authorList>
    </citation>
    <scope>NUCLEOTIDE SEQUENCE [LARGE SCALE GENOMIC DNA]</scope>
    <source>
        <strain evidence="10">AF10</strain>
    </source>
</reference>
<keyword evidence="4 8" id="KW-1003">Cell membrane</keyword>
<comment type="subcellular location">
    <subcellularLocation>
        <location evidence="1 8">Cell membrane</location>
        <topology evidence="1 8">Multi-pass membrane protein</topology>
    </subcellularLocation>
</comment>
<keyword evidence="7 8" id="KW-0472">Membrane</keyword>
<keyword evidence="5 8" id="KW-0812">Transmembrane</keyword>
<dbReference type="RefSeq" id="WP_128912333.1">
    <property type="nucleotide sequence ID" value="NZ_RDSM01000001.1"/>
</dbReference>
<evidence type="ECO:0000256" key="4">
    <source>
        <dbReference type="ARBA" id="ARBA00022475"/>
    </source>
</evidence>
<evidence type="ECO:0000313" key="9">
    <source>
        <dbReference type="EMBL" id="RXH58316.1"/>
    </source>
</evidence>
<evidence type="ECO:0000256" key="3">
    <source>
        <dbReference type="ARBA" id="ARBA00022448"/>
    </source>
</evidence>
<evidence type="ECO:0000256" key="5">
    <source>
        <dbReference type="ARBA" id="ARBA00022692"/>
    </source>
</evidence>
<dbReference type="EMBL" id="RDSM01000001">
    <property type="protein sequence ID" value="RXH58316.1"/>
    <property type="molecule type" value="Genomic_DNA"/>
</dbReference>
<accession>A0A4Q0T992</accession>
<dbReference type="GO" id="GO:0005886">
    <property type="term" value="C:plasma membrane"/>
    <property type="evidence" value="ECO:0007669"/>
    <property type="project" value="UniProtKB-SubCell"/>
</dbReference>
<evidence type="ECO:0000256" key="7">
    <source>
        <dbReference type="ARBA" id="ARBA00023136"/>
    </source>
</evidence>
<feature type="transmembrane region" description="Helical" evidence="8">
    <location>
        <begin position="6"/>
        <end position="32"/>
    </location>
</feature>
<dbReference type="PANTHER" id="PTHR30003">
    <property type="entry name" value="L-LACTATE PERMEASE"/>
    <property type="match status" value="1"/>
</dbReference>
<feature type="transmembrane region" description="Helical" evidence="8">
    <location>
        <begin position="322"/>
        <end position="340"/>
    </location>
</feature>
<proteinExistence type="inferred from homology"/>
<dbReference type="GO" id="GO:0015129">
    <property type="term" value="F:lactate transmembrane transporter activity"/>
    <property type="evidence" value="ECO:0007669"/>
    <property type="project" value="UniProtKB-UniRule"/>
</dbReference>
<dbReference type="OrthoDB" id="9761056at2"/>
<evidence type="ECO:0000256" key="2">
    <source>
        <dbReference type="ARBA" id="ARBA00010100"/>
    </source>
</evidence>
<name>A0A4Q0T992_9BACT</name>
<comment type="caution">
    <text evidence="9">The sequence shown here is derived from an EMBL/GenBank/DDBJ whole genome shotgun (WGS) entry which is preliminary data.</text>
</comment>